<dbReference type="AlphaFoldDB" id="A0A5J4U2I6"/>
<proteinExistence type="predicted"/>
<comment type="caution">
    <text evidence="1">The sequence shown here is derived from an EMBL/GenBank/DDBJ whole genome shotgun (WGS) entry which is preliminary data.</text>
</comment>
<evidence type="ECO:0000313" key="1">
    <source>
        <dbReference type="EMBL" id="KAA6364757.1"/>
    </source>
</evidence>
<gene>
    <name evidence="1" type="ORF">EZS28_039716</name>
</gene>
<sequence>MFSVCTESRRVISQPSEHDQYRTEVIVFEVIVYGSVLLQSLLTAHQQGAFEDLFTGLYSNLGFDEDATNESYQVIQSLKQECPEANVLEVRMSIKIIAYII</sequence>
<name>A0A5J4U2I6_9EUKA</name>
<protein>
    <submittedName>
        <fullName evidence="1">Uncharacterized protein</fullName>
    </submittedName>
</protein>
<dbReference type="Proteomes" id="UP000324800">
    <property type="component" value="Unassembled WGS sequence"/>
</dbReference>
<organism evidence="1 2">
    <name type="scientific">Streblomastix strix</name>
    <dbReference type="NCBI Taxonomy" id="222440"/>
    <lineage>
        <taxon>Eukaryota</taxon>
        <taxon>Metamonada</taxon>
        <taxon>Preaxostyla</taxon>
        <taxon>Oxymonadida</taxon>
        <taxon>Streblomastigidae</taxon>
        <taxon>Streblomastix</taxon>
    </lineage>
</organism>
<accession>A0A5J4U2I6</accession>
<evidence type="ECO:0000313" key="2">
    <source>
        <dbReference type="Proteomes" id="UP000324800"/>
    </source>
</evidence>
<reference evidence="1 2" key="1">
    <citation type="submission" date="2019-03" db="EMBL/GenBank/DDBJ databases">
        <title>Single cell metagenomics reveals metabolic interactions within the superorganism composed of flagellate Streblomastix strix and complex community of Bacteroidetes bacteria on its surface.</title>
        <authorList>
            <person name="Treitli S.C."/>
            <person name="Kolisko M."/>
            <person name="Husnik F."/>
            <person name="Keeling P."/>
            <person name="Hampl V."/>
        </authorList>
    </citation>
    <scope>NUCLEOTIDE SEQUENCE [LARGE SCALE GENOMIC DNA]</scope>
    <source>
        <strain evidence="1">ST1C</strain>
    </source>
</reference>
<dbReference type="EMBL" id="SNRW01021257">
    <property type="protein sequence ID" value="KAA6364757.1"/>
    <property type="molecule type" value="Genomic_DNA"/>
</dbReference>